<dbReference type="Gene3D" id="6.10.340.10">
    <property type="match status" value="1"/>
</dbReference>
<evidence type="ECO:0000256" key="7">
    <source>
        <dbReference type="SAM" id="Phobius"/>
    </source>
</evidence>
<keyword evidence="7" id="KW-1133">Transmembrane helix</keyword>
<dbReference type="InterPro" id="IPR036890">
    <property type="entry name" value="HATPase_C_sf"/>
</dbReference>
<dbReference type="InterPro" id="IPR010559">
    <property type="entry name" value="Sig_transdc_His_kin_internal"/>
</dbReference>
<reference evidence="9 10" key="1">
    <citation type="submission" date="2022-10" db="EMBL/GenBank/DDBJ databases">
        <title>Draft genome assembly of moderately radiation resistant bacterium Metabacillus halosaccharovorans.</title>
        <authorList>
            <person name="Pal S."/>
            <person name="Gopinathan A."/>
        </authorList>
    </citation>
    <scope>NUCLEOTIDE SEQUENCE [LARGE SCALE GENOMIC DNA]</scope>
    <source>
        <strain evidence="9 10">VITHBRA001</strain>
    </source>
</reference>
<dbReference type="InterPro" id="IPR003594">
    <property type="entry name" value="HATPase_dom"/>
</dbReference>
<dbReference type="PROSITE" id="PS50885">
    <property type="entry name" value="HAMP"/>
    <property type="match status" value="1"/>
</dbReference>
<evidence type="ECO:0000256" key="4">
    <source>
        <dbReference type="ARBA" id="ARBA00022679"/>
    </source>
</evidence>
<keyword evidence="6 7" id="KW-0472">Membrane</keyword>
<dbReference type="Pfam" id="PF00672">
    <property type="entry name" value="HAMP"/>
    <property type="match status" value="1"/>
</dbReference>
<keyword evidence="4" id="KW-0808">Transferase</keyword>
<keyword evidence="3" id="KW-0597">Phosphoprotein</keyword>
<feature type="domain" description="HAMP" evidence="8">
    <location>
        <begin position="295"/>
        <end position="348"/>
    </location>
</feature>
<evidence type="ECO:0000313" key="10">
    <source>
        <dbReference type="Proteomes" id="UP001526147"/>
    </source>
</evidence>
<dbReference type="Gene3D" id="3.30.565.10">
    <property type="entry name" value="Histidine kinase-like ATPase, C-terminal domain"/>
    <property type="match status" value="1"/>
</dbReference>
<evidence type="ECO:0000259" key="8">
    <source>
        <dbReference type="PROSITE" id="PS50885"/>
    </source>
</evidence>
<dbReference type="PANTHER" id="PTHR34220:SF7">
    <property type="entry name" value="SENSOR HISTIDINE KINASE YPDA"/>
    <property type="match status" value="1"/>
</dbReference>
<gene>
    <name evidence="9" type="ORF">OIH86_04750</name>
</gene>
<dbReference type="Pfam" id="PF06580">
    <property type="entry name" value="His_kinase"/>
    <property type="match status" value="1"/>
</dbReference>
<dbReference type="SMART" id="SM00387">
    <property type="entry name" value="HATPase_c"/>
    <property type="match status" value="1"/>
</dbReference>
<keyword evidence="7" id="KW-0812">Transmembrane</keyword>
<protein>
    <submittedName>
        <fullName evidence="9">Sensor histidine kinase</fullName>
    </submittedName>
</protein>
<evidence type="ECO:0000256" key="1">
    <source>
        <dbReference type="ARBA" id="ARBA00004651"/>
    </source>
</evidence>
<proteinExistence type="predicted"/>
<comment type="caution">
    <text evidence="9">The sequence shown here is derived from an EMBL/GenBank/DDBJ whole genome shotgun (WGS) entry which is preliminary data.</text>
</comment>
<dbReference type="RefSeq" id="WP_264141827.1">
    <property type="nucleotide sequence ID" value="NZ_JAOYEY010000025.1"/>
</dbReference>
<evidence type="ECO:0000256" key="3">
    <source>
        <dbReference type="ARBA" id="ARBA00022553"/>
    </source>
</evidence>
<dbReference type="InterPro" id="IPR050640">
    <property type="entry name" value="Bact_2-comp_sensor_kinase"/>
</dbReference>
<dbReference type="SMART" id="SM00304">
    <property type="entry name" value="HAMP"/>
    <property type="match status" value="1"/>
</dbReference>
<evidence type="ECO:0000256" key="2">
    <source>
        <dbReference type="ARBA" id="ARBA00022475"/>
    </source>
</evidence>
<dbReference type="PANTHER" id="PTHR34220">
    <property type="entry name" value="SENSOR HISTIDINE KINASE YPDA"/>
    <property type="match status" value="1"/>
</dbReference>
<organism evidence="9 10">
    <name type="scientific">Metabacillus halosaccharovorans</name>
    <dbReference type="NCBI Taxonomy" id="930124"/>
    <lineage>
        <taxon>Bacteria</taxon>
        <taxon>Bacillati</taxon>
        <taxon>Bacillota</taxon>
        <taxon>Bacilli</taxon>
        <taxon>Bacillales</taxon>
        <taxon>Bacillaceae</taxon>
        <taxon>Metabacillus</taxon>
    </lineage>
</organism>
<feature type="transmembrane region" description="Helical" evidence="7">
    <location>
        <begin position="274"/>
        <end position="294"/>
    </location>
</feature>
<dbReference type="GO" id="GO:0016301">
    <property type="term" value="F:kinase activity"/>
    <property type="evidence" value="ECO:0007669"/>
    <property type="project" value="UniProtKB-KW"/>
</dbReference>
<dbReference type="EMBL" id="JAOYEY010000025">
    <property type="protein sequence ID" value="MCV9884953.1"/>
    <property type="molecule type" value="Genomic_DNA"/>
</dbReference>
<name>A0ABT3DD30_9BACI</name>
<evidence type="ECO:0000256" key="5">
    <source>
        <dbReference type="ARBA" id="ARBA00022777"/>
    </source>
</evidence>
<dbReference type="Pfam" id="PF02518">
    <property type="entry name" value="HATPase_c"/>
    <property type="match status" value="1"/>
</dbReference>
<dbReference type="Proteomes" id="UP001526147">
    <property type="component" value="Unassembled WGS sequence"/>
</dbReference>
<keyword evidence="10" id="KW-1185">Reference proteome</keyword>
<evidence type="ECO:0000313" key="9">
    <source>
        <dbReference type="EMBL" id="MCV9884953.1"/>
    </source>
</evidence>
<accession>A0ABT3DD30</accession>
<keyword evidence="2" id="KW-1003">Cell membrane</keyword>
<dbReference type="SUPFAM" id="SSF55874">
    <property type="entry name" value="ATPase domain of HSP90 chaperone/DNA topoisomerase II/histidine kinase"/>
    <property type="match status" value="1"/>
</dbReference>
<dbReference type="SUPFAM" id="SSF158472">
    <property type="entry name" value="HAMP domain-like"/>
    <property type="match status" value="1"/>
</dbReference>
<feature type="transmembrane region" description="Helical" evidence="7">
    <location>
        <begin position="12"/>
        <end position="36"/>
    </location>
</feature>
<keyword evidence="5 9" id="KW-0418">Kinase</keyword>
<dbReference type="CDD" id="cd06225">
    <property type="entry name" value="HAMP"/>
    <property type="match status" value="1"/>
</dbReference>
<evidence type="ECO:0000256" key="6">
    <source>
        <dbReference type="ARBA" id="ARBA00023136"/>
    </source>
</evidence>
<dbReference type="InterPro" id="IPR003660">
    <property type="entry name" value="HAMP_dom"/>
</dbReference>
<sequence>MKIKKVRIKDNLFNKMFVFIALSIIIPLALLGYLSYDRSKSQLETVTSQLLQDNIELNKKQVNRLLKDAEIESEQMVTSIQLQKLLQINPPTSFEEEKAFINRISQLIAQLKGTYGVYVFPKQMKYYPNYLELINGNDFKPSTELMLKAFELKEKGIWYHYWDESSKKPVFTYLRAVRSSYYFEPLGVIVLKIPDSLVREELSFPSSFKNYNTMIVDQKNNIISDANSSLYQEKFVPEKDWNIAETQLNEQGWKLITALPNKEVTGNIEQIKNFTLWIVMISIFIVSIYLVFIVRNFTLPIKALVSHMEKVRIGVLKHFGMERSRKDEIGQLVGGFNQMITGMSELIEQTKKMESDKRKFELQTLNHQINPHFFYNTLDAIKWRAENADEKNIALMVTKLANLLRFSLNNNNEWTTLEREIEHAKNYLDIEKLRSNRLFKVFVQVDPTILKLNVIKLILQPIVENCIKHGISNLPEGKGKILLTAKRIEQDIIFIIEDNGPGLMSTKLDKEKNSSHVDHGIGLKNVHKRLQIHFGTDYGIKVDEDHHQGFRVIIRHPVREEQ</sequence>
<comment type="subcellular location">
    <subcellularLocation>
        <location evidence="1">Cell membrane</location>
        <topology evidence="1">Multi-pass membrane protein</topology>
    </subcellularLocation>
</comment>